<dbReference type="Pfam" id="PF00850">
    <property type="entry name" value="Hist_deacetyl"/>
    <property type="match status" value="1"/>
</dbReference>
<dbReference type="PRINTS" id="PR01270">
    <property type="entry name" value="HDASUPER"/>
</dbReference>
<dbReference type="GO" id="GO:0040029">
    <property type="term" value="P:epigenetic regulation of gene expression"/>
    <property type="evidence" value="ECO:0007669"/>
    <property type="project" value="TreeGrafter"/>
</dbReference>
<dbReference type="InterPro" id="IPR000286">
    <property type="entry name" value="HDACs"/>
</dbReference>
<dbReference type="GO" id="GO:0004407">
    <property type="term" value="F:histone deacetylase activity"/>
    <property type="evidence" value="ECO:0007669"/>
    <property type="project" value="TreeGrafter"/>
</dbReference>
<dbReference type="EMBL" id="LNQE01001386">
    <property type="protein sequence ID" value="KUG18383.1"/>
    <property type="molecule type" value="Genomic_DNA"/>
</dbReference>
<gene>
    <name evidence="2" type="ORF">ASZ90_011933</name>
</gene>
<dbReference type="PANTHER" id="PTHR10625">
    <property type="entry name" value="HISTONE DEACETYLASE HDAC1-RELATED"/>
    <property type="match status" value="1"/>
</dbReference>
<accession>A0A0W8FBT6</accession>
<comment type="caution">
    <text evidence="2">The sequence shown here is derived from an EMBL/GenBank/DDBJ whole genome shotgun (WGS) entry which is preliminary data.</text>
</comment>
<reference evidence="2" key="1">
    <citation type="journal article" date="2015" name="Proc. Natl. Acad. Sci. U.S.A.">
        <title>Networks of energetic and metabolic interactions define dynamics in microbial communities.</title>
        <authorList>
            <person name="Embree M."/>
            <person name="Liu J.K."/>
            <person name="Al-Bassam M.M."/>
            <person name="Zengler K."/>
        </authorList>
    </citation>
    <scope>NUCLEOTIDE SEQUENCE</scope>
</reference>
<dbReference type="InterPro" id="IPR037138">
    <property type="entry name" value="His_deacetylse_dom_sf"/>
</dbReference>
<dbReference type="InterPro" id="IPR023696">
    <property type="entry name" value="Ureohydrolase_dom_sf"/>
</dbReference>
<evidence type="ECO:0000259" key="1">
    <source>
        <dbReference type="Pfam" id="PF00850"/>
    </source>
</evidence>
<dbReference type="Gene3D" id="3.40.800.20">
    <property type="entry name" value="Histone deacetylase domain"/>
    <property type="match status" value="1"/>
</dbReference>
<name>A0A0W8FBT6_9ZZZZ</name>
<dbReference type="SUPFAM" id="SSF52768">
    <property type="entry name" value="Arginase/deacetylase"/>
    <property type="match status" value="1"/>
</dbReference>
<feature type="domain" description="Histone deacetylase" evidence="1">
    <location>
        <begin position="62"/>
        <end position="264"/>
    </location>
</feature>
<protein>
    <submittedName>
        <fullName evidence="2">Deacetylase</fullName>
    </submittedName>
</protein>
<sequence length="281" mass="31220">MKVAITYHEDFGRHGFSVLKERIQPSFEKLMESGLVDGIEVQVFRAKPAPMELVAKAHTEGHMANMETDQYRDVAILSAGSVMMAAEMVAAGQAESAFAFTGTAGHHASRGSCWGFCYFNDVAITILRLKEMGFERFLIVDVDPHFGDGTRDFFREDPDVFHINLHSGTGEEHDPQRNNYDIGLSFGADNERFLSALKSGLVLARDFDFQIAFVIFGHDSHQDDYGGFNLTFEAYPRMAQIVKEAVGDKGLVFVLSGGSCVHVGERVIPDIVRVLSGRWPY</sequence>
<evidence type="ECO:0000313" key="2">
    <source>
        <dbReference type="EMBL" id="KUG18383.1"/>
    </source>
</evidence>
<organism evidence="2">
    <name type="scientific">hydrocarbon metagenome</name>
    <dbReference type="NCBI Taxonomy" id="938273"/>
    <lineage>
        <taxon>unclassified sequences</taxon>
        <taxon>metagenomes</taxon>
        <taxon>ecological metagenomes</taxon>
    </lineage>
</organism>
<proteinExistence type="predicted"/>
<dbReference type="AlphaFoldDB" id="A0A0W8FBT6"/>
<dbReference type="InterPro" id="IPR023801">
    <property type="entry name" value="His_deacetylse_dom"/>
</dbReference>